<dbReference type="OrthoDB" id="364513at2759"/>
<proteinExistence type="inferred from homology"/>
<evidence type="ECO:0000313" key="3">
    <source>
        <dbReference type="Proteomes" id="UP000515908"/>
    </source>
</evidence>
<keyword evidence="1" id="KW-0539">Nucleus</keyword>
<dbReference type="GO" id="GO:0003690">
    <property type="term" value="F:double-stranded DNA binding"/>
    <property type="evidence" value="ECO:0007669"/>
    <property type="project" value="TreeGrafter"/>
</dbReference>
<comment type="subcellular location">
    <subcellularLocation>
        <location evidence="1">Nucleus</location>
    </subcellularLocation>
</comment>
<organism evidence="2 3">
    <name type="scientific">Angomonas deanei</name>
    <dbReference type="NCBI Taxonomy" id="59799"/>
    <lineage>
        <taxon>Eukaryota</taxon>
        <taxon>Discoba</taxon>
        <taxon>Euglenozoa</taxon>
        <taxon>Kinetoplastea</taxon>
        <taxon>Metakinetoplastina</taxon>
        <taxon>Trypanosomatida</taxon>
        <taxon>Trypanosomatidae</taxon>
        <taxon>Strigomonadinae</taxon>
        <taxon>Angomonas</taxon>
    </lineage>
</organism>
<dbReference type="PANTHER" id="PTHR13152:SF0">
    <property type="entry name" value="GENERAL TRANSCRIPTION FACTOR IIH SUBUNIT 4"/>
    <property type="match status" value="1"/>
</dbReference>
<keyword evidence="1" id="KW-0234">DNA repair</keyword>
<gene>
    <name evidence="2" type="ORF">ADEAN_000160700</name>
</gene>
<dbReference type="InterPro" id="IPR004598">
    <property type="entry name" value="TFIIH_p52/Tfb2"/>
</dbReference>
<dbReference type="GO" id="GO:0000439">
    <property type="term" value="C:transcription factor TFIIH core complex"/>
    <property type="evidence" value="ECO:0007669"/>
    <property type="project" value="InterPro"/>
</dbReference>
<comment type="similarity">
    <text evidence="1">Belongs to the TFB2 family.</text>
</comment>
<dbReference type="GO" id="GO:0006289">
    <property type="term" value="P:nucleotide-excision repair"/>
    <property type="evidence" value="ECO:0007669"/>
    <property type="project" value="InterPro"/>
</dbReference>
<dbReference type="GO" id="GO:0001671">
    <property type="term" value="F:ATPase activator activity"/>
    <property type="evidence" value="ECO:0007669"/>
    <property type="project" value="InterPro"/>
</dbReference>
<dbReference type="VEuPathDB" id="TriTrypDB:ADEAN_000160700"/>
<sequence length="423" mass="46854">MGSCLLSLWNETGSTEMLTVGGKALFSPQNSKVPLKAPVKVASLRNACTTSQATLRQATFCCLEGSCASIEKTNRPLSTILMKAGLVVGKGKTGTGKRRREEAEEEESAVDAVTPLAMQFCMMSLQQQWWMLVKTAVDCALSECTAKGIPVTKLYFFQLLAVLAMLDSNTTMYHFPSATEDPSSNVLLVKLANVGLVYPVKQVVESAEAHPFFVLSPFFKHALVDITSAPLCITSVLPEPTDSGTTERMHREDIDTIITETNFRLYVYTDHNMELLNVVSQFGKKEEEVGNVLVCYRVTRESFSRALRKGITASQIIKFLTLKAHPSMIKKYGDVGHKASPEAIFREGTIPQSVCDQFFAWEREFNRIRIVKDVVLLKNLSPESSERVVAYLNSQGEADAILHQETGYLVLTQDAFELVKSVK</sequence>
<reference evidence="2 3" key="1">
    <citation type="submission" date="2020-08" db="EMBL/GenBank/DDBJ databases">
        <authorList>
            <person name="Newling K."/>
            <person name="Davey J."/>
            <person name="Forrester S."/>
        </authorList>
    </citation>
    <scope>NUCLEOTIDE SEQUENCE [LARGE SCALE GENOMIC DNA]</scope>
    <source>
        <strain evidence="3">Crithidia deanei Carvalho (ATCC PRA-265)</strain>
    </source>
</reference>
<dbReference type="GO" id="GO:0005675">
    <property type="term" value="C:transcription factor TFIIH holo complex"/>
    <property type="evidence" value="ECO:0007669"/>
    <property type="project" value="TreeGrafter"/>
</dbReference>
<name>A0A7G2C5W5_9TRYP</name>
<evidence type="ECO:0000256" key="1">
    <source>
        <dbReference type="RuleBase" id="RU364024"/>
    </source>
</evidence>
<keyword evidence="1" id="KW-0227">DNA damage</keyword>
<dbReference type="AlphaFoldDB" id="A0A7G2C5W5"/>
<accession>A0A7G2C5W5</accession>
<protein>
    <recommendedName>
        <fullName evidence="1">General transcription factor IIH subunit 4</fullName>
    </recommendedName>
</protein>
<evidence type="ECO:0000313" key="2">
    <source>
        <dbReference type="EMBL" id="CAD2214163.1"/>
    </source>
</evidence>
<keyword evidence="1" id="KW-0805">Transcription regulation</keyword>
<dbReference type="Proteomes" id="UP000515908">
    <property type="component" value="Chromosome 03"/>
</dbReference>
<keyword evidence="3" id="KW-1185">Reference proteome</keyword>
<comment type="function">
    <text evidence="1">Component of the general transcription and DNA repair factor IIH (TFIIH) core complex which is involved in general and transcription-coupled nucleotide excision repair (NER) of damaged DNA.</text>
</comment>
<keyword evidence="1" id="KW-0804">Transcription</keyword>
<dbReference type="EMBL" id="LR877147">
    <property type="protein sequence ID" value="CAD2214163.1"/>
    <property type="molecule type" value="Genomic_DNA"/>
</dbReference>
<dbReference type="PANTHER" id="PTHR13152">
    <property type="entry name" value="TFIIH, POLYPEPTIDE 4"/>
    <property type="match status" value="1"/>
</dbReference>
<dbReference type="Pfam" id="PF03849">
    <property type="entry name" value="Tfb2"/>
    <property type="match status" value="1"/>
</dbReference>